<accession>E4T8K6</accession>
<reference evidence="2 3" key="2">
    <citation type="journal article" date="2011" name="Stand. Genomic Sci.">
        <title>Complete genome sequence of Paludibacter propionicigenes type strain (WB4).</title>
        <authorList>
            <person name="Gronow S."/>
            <person name="Munk C."/>
            <person name="Lapidus A."/>
            <person name="Nolan M."/>
            <person name="Lucas S."/>
            <person name="Hammon N."/>
            <person name="Deshpande S."/>
            <person name="Cheng J.F."/>
            <person name="Tapia R."/>
            <person name="Han C."/>
            <person name="Goodwin L."/>
            <person name="Pitluck S."/>
            <person name="Liolios K."/>
            <person name="Ivanova N."/>
            <person name="Mavromatis K."/>
            <person name="Mikhailova N."/>
            <person name="Pati A."/>
            <person name="Chen A."/>
            <person name="Palaniappan K."/>
            <person name="Land M."/>
            <person name="Hauser L."/>
            <person name="Chang Y.J."/>
            <person name="Jeffries C.D."/>
            <person name="Brambilla E."/>
            <person name="Rohde M."/>
            <person name="Goker M."/>
            <person name="Detter J.C."/>
            <person name="Woyke T."/>
            <person name="Bristow J."/>
            <person name="Eisen J.A."/>
            <person name="Markowitz V."/>
            <person name="Hugenholtz P."/>
            <person name="Kyrpides N.C."/>
            <person name="Klenk H.P."/>
        </authorList>
    </citation>
    <scope>NUCLEOTIDE SEQUENCE [LARGE SCALE GENOMIC DNA]</scope>
    <source>
        <strain evidence="3">DSM 17365 / JCM 13257 / WB4</strain>
    </source>
</reference>
<dbReference type="HOGENOM" id="CLU_1925523_0_0_10"/>
<proteinExistence type="predicted"/>
<reference key="1">
    <citation type="submission" date="2010-11" db="EMBL/GenBank/DDBJ databases">
        <title>The complete genome of Paludibacter propionicigenes DSM 17365.</title>
        <authorList>
            <consortium name="US DOE Joint Genome Institute (JGI-PGF)"/>
            <person name="Lucas S."/>
            <person name="Copeland A."/>
            <person name="Lapidus A."/>
            <person name="Bruce D."/>
            <person name="Goodwin L."/>
            <person name="Pitluck S."/>
            <person name="Kyrpides N."/>
            <person name="Mavromatis K."/>
            <person name="Ivanova N."/>
            <person name="Munk A.C."/>
            <person name="Brettin T."/>
            <person name="Detter J.C."/>
            <person name="Han C."/>
            <person name="Tapia R."/>
            <person name="Land M."/>
            <person name="Hauser L."/>
            <person name="Markowitz V."/>
            <person name="Cheng J.-F."/>
            <person name="Hugenholtz P."/>
            <person name="Woyke T."/>
            <person name="Wu D."/>
            <person name="Gronow S."/>
            <person name="Wellnitz S."/>
            <person name="Brambilla E."/>
            <person name="Klenk H.-P."/>
            <person name="Eisen J.A."/>
        </authorList>
    </citation>
    <scope>NUCLEOTIDE SEQUENCE</scope>
    <source>
        <strain>WB4</strain>
    </source>
</reference>
<evidence type="ECO:0000256" key="1">
    <source>
        <dbReference type="SAM" id="SignalP"/>
    </source>
</evidence>
<dbReference type="AlphaFoldDB" id="E4T8K6"/>
<keyword evidence="3" id="KW-1185">Reference proteome</keyword>
<name>E4T8K6_PALPW</name>
<dbReference type="EMBL" id="CP002345">
    <property type="protein sequence ID" value="ADQ81050.1"/>
    <property type="molecule type" value="Genomic_DNA"/>
</dbReference>
<feature type="chain" id="PRO_5003189181" description="Secretion system C-terminal sorting domain-containing protein" evidence="1">
    <location>
        <begin position="22"/>
        <end position="131"/>
    </location>
</feature>
<feature type="signal peptide" evidence="1">
    <location>
        <begin position="1"/>
        <end position="21"/>
    </location>
</feature>
<dbReference type="KEGG" id="ppn:Palpr_2921"/>
<dbReference type="Proteomes" id="UP000008718">
    <property type="component" value="Chromosome"/>
</dbReference>
<gene>
    <name evidence="2" type="ordered locus">Palpr_2921</name>
</gene>
<evidence type="ECO:0000313" key="3">
    <source>
        <dbReference type="Proteomes" id="UP000008718"/>
    </source>
</evidence>
<protein>
    <recommendedName>
        <fullName evidence="4">Secretion system C-terminal sorting domain-containing protein</fullName>
    </recommendedName>
</protein>
<dbReference type="STRING" id="694427.Palpr_2921"/>
<evidence type="ECO:0000313" key="2">
    <source>
        <dbReference type="EMBL" id="ADQ81050.1"/>
    </source>
</evidence>
<organism evidence="2 3">
    <name type="scientific">Paludibacter propionicigenes (strain DSM 17365 / JCM 13257 / WB4)</name>
    <dbReference type="NCBI Taxonomy" id="694427"/>
    <lineage>
        <taxon>Bacteria</taxon>
        <taxon>Pseudomonadati</taxon>
        <taxon>Bacteroidota</taxon>
        <taxon>Bacteroidia</taxon>
        <taxon>Bacteroidales</taxon>
        <taxon>Paludibacteraceae</taxon>
        <taxon>Paludibacter</taxon>
    </lineage>
</organism>
<sequence length="131" mass="14321">MLIKRIISASLLMMFLANAFAQNASKGDVHSNNQNMIIRIDGAQNVWVKGEVDPATGNNVPATGNENVSFTGTSDGIYITIISGSNKIKLLALTGQLLLEGELTQGRFFIPTRKGIYFLKINTKNYKVICK</sequence>
<keyword evidence="1" id="KW-0732">Signal</keyword>
<dbReference type="RefSeq" id="WP_013446419.1">
    <property type="nucleotide sequence ID" value="NC_014734.1"/>
</dbReference>
<evidence type="ECO:0008006" key="4">
    <source>
        <dbReference type="Google" id="ProtNLM"/>
    </source>
</evidence>